<keyword evidence="11" id="KW-1185">Reference proteome</keyword>
<dbReference type="AlphaFoldDB" id="A0A147AY06"/>
<dbReference type="PANTHER" id="PTHR21141">
    <property type="entry name" value="60S ACIDIC RIBOSOMAL PROTEIN FAMILY MEMBER"/>
    <property type="match status" value="1"/>
</dbReference>
<dbReference type="GO" id="GO:0003735">
    <property type="term" value="F:structural constituent of ribosome"/>
    <property type="evidence" value="ECO:0007669"/>
    <property type="project" value="InterPro"/>
</dbReference>
<evidence type="ECO:0000256" key="5">
    <source>
        <dbReference type="ARBA" id="ARBA00023274"/>
    </source>
</evidence>
<evidence type="ECO:0000313" key="11">
    <source>
        <dbReference type="Proteomes" id="UP000265000"/>
    </source>
</evidence>
<keyword evidence="5" id="KW-0687">Ribonucleoprotein</keyword>
<dbReference type="OrthoDB" id="1227494at2759"/>
<dbReference type="RefSeq" id="XP_012706225.1">
    <property type="nucleotide sequence ID" value="XM_012850771.3"/>
</dbReference>
<comment type="function">
    <text evidence="1">Plays an important role in the elongation step of protein synthesis.</text>
</comment>
<dbReference type="InterPro" id="IPR038716">
    <property type="entry name" value="P1/P2_N_sf"/>
</dbReference>
<protein>
    <recommendedName>
        <fullName evidence="6">Large ribosomal subunit protein P2</fullName>
    </recommendedName>
    <alternativeName>
        <fullName evidence="7">60S acidic ribosomal protein P2</fullName>
    </alternativeName>
</protein>
<dbReference type="HAMAP" id="MF_01478">
    <property type="entry name" value="Ribosomal_L12_arch"/>
    <property type="match status" value="1"/>
</dbReference>
<dbReference type="EMBL" id="GCES01002845">
    <property type="protein sequence ID" value="JAR83478.1"/>
    <property type="molecule type" value="Transcribed_RNA"/>
</dbReference>
<dbReference type="GeneID" id="105916325"/>
<dbReference type="GO" id="GO:0043009">
    <property type="term" value="P:chordate embryonic development"/>
    <property type="evidence" value="ECO:0007669"/>
    <property type="project" value="Ensembl"/>
</dbReference>
<evidence type="ECO:0000256" key="6">
    <source>
        <dbReference type="ARBA" id="ARBA00035301"/>
    </source>
</evidence>
<dbReference type="GeneTree" id="ENSGT00550000074828"/>
<evidence type="ECO:0000256" key="7">
    <source>
        <dbReference type="ARBA" id="ARBA00035443"/>
    </source>
</evidence>
<evidence type="ECO:0000313" key="9">
    <source>
        <dbReference type="EMBL" id="JAR83478.1"/>
    </source>
</evidence>
<dbReference type="PRINTS" id="PR00456">
    <property type="entry name" value="RIBOSOMALP2"/>
</dbReference>
<reference evidence="9" key="1">
    <citation type="submission" date="2015-01" db="EMBL/GenBank/DDBJ databases">
        <title>EvidentialGene: Evidence-directed Construction of Complete mRNA Transcriptomes without Genomes.</title>
        <authorList>
            <person name="Gilbert D.G."/>
        </authorList>
    </citation>
    <scope>NUCLEOTIDE SEQUENCE</scope>
</reference>
<evidence type="ECO:0000256" key="2">
    <source>
        <dbReference type="ARBA" id="ARBA00005436"/>
    </source>
</evidence>
<sequence length="115" mass="11764">MRYVAAYLLATLGGNDNPEAKDIKKILESVGIEADDSRLNKVVSELQGKNVNEVIATGYSKLASVPSGGAVAVASSAAAGSGGAAAPAAAAEEKKEEKKEESEESDDDMGFGLFD</sequence>
<dbReference type="PANTHER" id="PTHR21141:SF5">
    <property type="entry name" value="LARGE RIBOSOMAL SUBUNIT PROTEIN P2"/>
    <property type="match status" value="1"/>
</dbReference>
<feature type="region of interest" description="Disordered" evidence="8">
    <location>
        <begin position="84"/>
        <end position="115"/>
    </location>
</feature>
<evidence type="ECO:0000256" key="8">
    <source>
        <dbReference type="SAM" id="MobiDB-lite"/>
    </source>
</evidence>
<organism evidence="9">
    <name type="scientific">Fundulus heteroclitus</name>
    <name type="common">Killifish</name>
    <name type="synonym">Mummichog</name>
    <dbReference type="NCBI Taxonomy" id="8078"/>
    <lineage>
        <taxon>Eukaryota</taxon>
        <taxon>Metazoa</taxon>
        <taxon>Chordata</taxon>
        <taxon>Craniata</taxon>
        <taxon>Vertebrata</taxon>
        <taxon>Euteleostomi</taxon>
        <taxon>Actinopterygii</taxon>
        <taxon>Neopterygii</taxon>
        <taxon>Teleostei</taxon>
        <taxon>Neoteleostei</taxon>
        <taxon>Acanthomorphata</taxon>
        <taxon>Ovalentaria</taxon>
        <taxon>Atherinomorphae</taxon>
        <taxon>Cyprinodontiformes</taxon>
        <taxon>Fundulidae</taxon>
        <taxon>Fundulus</taxon>
    </lineage>
</organism>
<dbReference type="InterPro" id="IPR044076">
    <property type="entry name" value="Ribosomal_P2"/>
</dbReference>
<evidence type="ECO:0000313" key="10">
    <source>
        <dbReference type="Ensembl" id="ENSFHEP00000017213.1"/>
    </source>
</evidence>
<evidence type="ECO:0000256" key="4">
    <source>
        <dbReference type="ARBA" id="ARBA00022980"/>
    </source>
</evidence>
<dbReference type="CDD" id="cd05833">
    <property type="entry name" value="Ribosomal_P2"/>
    <property type="match status" value="1"/>
</dbReference>
<name>A0A147AY06_FUNHE</name>
<dbReference type="Gene3D" id="1.10.10.1410">
    <property type="match status" value="1"/>
</dbReference>
<proteinExistence type="inferred from homology"/>
<dbReference type="Ensembl" id="ENSFHET00000033886.1">
    <property type="protein sequence ID" value="ENSFHEP00000017213.1"/>
    <property type="gene ID" value="ENSFHEG00000018917.1"/>
</dbReference>
<dbReference type="STRING" id="8078.ENSFHEP00000017213"/>
<keyword evidence="3" id="KW-0597">Phosphoprotein</keyword>
<accession>A0A147AY06</accession>
<comment type="similarity">
    <text evidence="2">Belongs to the eukaryotic ribosomal protein P1/P2 family.</text>
</comment>
<dbReference type="Proteomes" id="UP000265000">
    <property type="component" value="Unplaced"/>
</dbReference>
<dbReference type="InterPro" id="IPR001859">
    <property type="entry name" value="Ribosomal_P1/P2_euk"/>
</dbReference>
<dbReference type="GO" id="GO:0022625">
    <property type="term" value="C:cytosolic large ribosomal subunit"/>
    <property type="evidence" value="ECO:0007669"/>
    <property type="project" value="InterPro"/>
</dbReference>
<evidence type="ECO:0000256" key="3">
    <source>
        <dbReference type="ARBA" id="ARBA00022553"/>
    </source>
</evidence>
<dbReference type="FunFam" id="1.10.10.1410:FF:000002">
    <property type="entry name" value="60S acidic ribosomal protein P2"/>
    <property type="match status" value="1"/>
</dbReference>
<dbReference type="GO" id="GO:0002182">
    <property type="term" value="P:cytoplasmic translational elongation"/>
    <property type="evidence" value="ECO:0007669"/>
    <property type="project" value="InterPro"/>
</dbReference>
<reference evidence="10" key="2">
    <citation type="submission" date="2025-05" db="UniProtKB">
        <authorList>
            <consortium name="Ensembl"/>
        </authorList>
    </citation>
    <scope>IDENTIFICATION</scope>
</reference>
<evidence type="ECO:0000256" key="1">
    <source>
        <dbReference type="ARBA" id="ARBA00003362"/>
    </source>
</evidence>
<dbReference type="Pfam" id="PF00428">
    <property type="entry name" value="Ribosomal_60s"/>
    <property type="match status" value="1"/>
</dbReference>
<feature type="compositionally biased region" description="Basic and acidic residues" evidence="8">
    <location>
        <begin position="91"/>
        <end position="101"/>
    </location>
</feature>
<dbReference type="InterPro" id="IPR027534">
    <property type="entry name" value="Ribosomal_P1/P2"/>
</dbReference>
<keyword evidence="4 9" id="KW-0689">Ribosomal protein</keyword>